<evidence type="ECO:0000256" key="3">
    <source>
        <dbReference type="ARBA" id="ARBA00011738"/>
    </source>
</evidence>
<dbReference type="InterPro" id="IPR013783">
    <property type="entry name" value="Ig-like_fold"/>
</dbReference>
<keyword evidence="8" id="KW-0067">ATP-binding</keyword>
<dbReference type="InterPro" id="IPR054481">
    <property type="entry name" value="GWD1_pHisD"/>
</dbReference>
<dbReference type="EnsemblPlants" id="AUR62020915-RA">
    <property type="protein sequence ID" value="AUR62020915-RA:cds"/>
    <property type="gene ID" value="AUR62020915"/>
</dbReference>
<evidence type="ECO:0000256" key="1">
    <source>
        <dbReference type="ARBA" id="ARBA00001946"/>
    </source>
</evidence>
<dbReference type="PROSITE" id="PS51166">
    <property type="entry name" value="CBM20"/>
    <property type="match status" value="1"/>
</dbReference>
<evidence type="ECO:0000256" key="10">
    <source>
        <dbReference type="ARBA" id="ARBA00023277"/>
    </source>
</evidence>
<keyword evidence="14" id="KW-1185">Reference proteome</keyword>
<accession>A0A803LZL4</accession>
<dbReference type="SUPFAM" id="SSF56059">
    <property type="entry name" value="Glutathione synthetase ATP-binding domain-like"/>
    <property type="match status" value="1"/>
</dbReference>
<evidence type="ECO:0000256" key="4">
    <source>
        <dbReference type="ARBA" id="ARBA00022679"/>
    </source>
</evidence>
<dbReference type="Gramene" id="AUR62020915-RA">
    <property type="protein sequence ID" value="AUR62020915-RA:cds"/>
    <property type="gene ID" value="AUR62020915"/>
</dbReference>
<dbReference type="SUPFAM" id="SSF49452">
    <property type="entry name" value="Starch-binding domain-like"/>
    <property type="match status" value="1"/>
</dbReference>
<feature type="region of interest" description="Disordered" evidence="11">
    <location>
        <begin position="881"/>
        <end position="918"/>
    </location>
</feature>
<keyword evidence="5" id="KW-0479">Metal-binding</keyword>
<dbReference type="GO" id="GO:0005524">
    <property type="term" value="F:ATP binding"/>
    <property type="evidence" value="ECO:0007669"/>
    <property type="project" value="UniProtKB-KW"/>
</dbReference>
<keyword evidence="4" id="KW-0808">Transferase</keyword>
<evidence type="ECO:0000256" key="9">
    <source>
        <dbReference type="ARBA" id="ARBA00022842"/>
    </source>
</evidence>
<reference evidence="13" key="2">
    <citation type="submission" date="2021-03" db="UniProtKB">
        <authorList>
            <consortium name="EnsemblPlants"/>
        </authorList>
    </citation>
    <scope>IDENTIFICATION</scope>
</reference>
<dbReference type="GO" id="GO:0016301">
    <property type="term" value="F:kinase activity"/>
    <property type="evidence" value="ECO:0007669"/>
    <property type="project" value="UniProtKB-KW"/>
</dbReference>
<dbReference type="GO" id="GO:0046872">
    <property type="term" value="F:metal ion binding"/>
    <property type="evidence" value="ECO:0007669"/>
    <property type="project" value="UniProtKB-KW"/>
</dbReference>
<sequence length="1271" mass="140908">MEVVGVTKCLRHSNCFQINQQIQRQFATFNNPNFRFLRPLHFKFPSSSISRSRICCGVSSVQTREEEEMESKTKSRHGKVLLRILLEHQVQFGESVVMLGSAKELGSWKKPVTMGWTENGWVSDFEMRGGDSVEFKFVIMGKDKSLTWESGENRILQIPEKGNFTLICHWNMTSEMLELLTAESGDSQDVIEDLVDNGSVVSDVAATDSEVQTSPFVDQWQGKAATFMRSNEHHNNEKDRKWDTSGLEGLALKLVQDDQNARNWWRKLEVVRELIAENLDNNDRLEALTLSAIYLKWINIGQIPCFEDGGHHRPNRHAEISRLIFRELERIYCMKDTTPEQDTIRLWFCRELSGSSLMPNLTAWSLDSGDLIYLGVRPDAFIIKGSFWVSEMLYSSHIDYVMSAILSQNSAIEAMLQEMLVIRKIHPSLPSFKAEFTASVPLTRIRDIAHRNDIPHDLKQEIKHTIQNKLHRCAGPEDLVATEAMMARITKNPGEYNDAFVEQFKIFLHELKDFFNAGSLVEQLESIKDSLDEKGLSALTVFLQQKKSLDDLNGSNEAVDKLLKPMQSLNSLREVLMKGLQSGLRNDASDAAIAMRQKWRLCEIGLEDYSFVLLSRFLNALDSLGGAKWLAESVESKNVTSWNEPLDALAIGIRQLGLSGWKSEECIAIGNELFVWKDKGLPESEGKEENKRIWALRLKATLDRSRRLTEEYSDSLLEIFPQKVQMLGKALGIAENSVRTYTEAEIRAGVIFQVSKICTILLKGVRLLLASQGWDVIVPGTAYGTIVQVDSITPGSLPSSVTGPVILVVRKADGDEEVTAAGTNIAGVILLQELPHLSHLGVRARQEKVAFVTCEDDDSASYFKKLSGQYVRLEASSGGVDIQPCSPGETNNDPIIDIPPSHDPSTAGLVESDDSSSSLSIDPQLSEVIPDAILLFVDKCKKFLVQVIPSEVVTLLADAEPRTCGAKAAAFYNELGVPASFKVPTGAVIPFGSMELALEANQSLEAFRSYIEQIETAEVADGALDNLCSKLQELICSIQPSKDVIQNIAEIFPSTACLIVRSSANVEDLAGMSAAGLYESIPNVSPSNPTVFGSAVSRVWASLYTRRAVLSRRAARVPQKKAQMAVLVQEMLSPDLSFVLHTLSPTDNDRNVVEAEIAPGLGETLASGTRGTPWRLSSGKFDGSVKTLAFANFSEEMLVGRAGPADGEVIRLTVDYSKKPLTVDTVFRKQLGQRLCAVGFFLERKFGCPQDVEGCLVGNDVYIVQTRPQPL</sequence>
<dbReference type="Pfam" id="PF22973">
    <property type="entry name" value="GWD1_pHisD"/>
    <property type="match status" value="1"/>
</dbReference>
<comment type="similarity">
    <text evidence="2">Belongs to the PEP-utilizing enzyme family.</text>
</comment>
<dbReference type="InterPro" id="IPR013784">
    <property type="entry name" value="Carb-bd-like_fold"/>
</dbReference>
<evidence type="ECO:0000313" key="13">
    <source>
        <dbReference type="EnsemblPlants" id="AUR62020915-RA:cds"/>
    </source>
</evidence>
<dbReference type="PANTHER" id="PTHR47453:SF1">
    <property type="entry name" value="PHOSPHOGLUCAN, WATER DIKINASE, CHLOROPLASTIC"/>
    <property type="match status" value="1"/>
</dbReference>
<organism evidence="13 14">
    <name type="scientific">Chenopodium quinoa</name>
    <name type="common">Quinoa</name>
    <dbReference type="NCBI Taxonomy" id="63459"/>
    <lineage>
        <taxon>Eukaryota</taxon>
        <taxon>Viridiplantae</taxon>
        <taxon>Streptophyta</taxon>
        <taxon>Embryophyta</taxon>
        <taxon>Tracheophyta</taxon>
        <taxon>Spermatophyta</taxon>
        <taxon>Magnoliopsida</taxon>
        <taxon>eudicotyledons</taxon>
        <taxon>Gunneridae</taxon>
        <taxon>Pentapetalae</taxon>
        <taxon>Caryophyllales</taxon>
        <taxon>Chenopodiaceae</taxon>
        <taxon>Chenopodioideae</taxon>
        <taxon>Atripliceae</taxon>
        <taxon>Chenopodium</taxon>
    </lineage>
</organism>
<comment type="cofactor">
    <cofactor evidence="1">
        <name>Mg(2+)</name>
        <dbReference type="ChEBI" id="CHEBI:18420"/>
    </cofactor>
</comment>
<keyword evidence="9" id="KW-0460">Magnesium</keyword>
<dbReference type="Gene3D" id="3.30.1490.20">
    <property type="entry name" value="ATP-grasp fold, A domain"/>
    <property type="match status" value="1"/>
</dbReference>
<proteinExistence type="inferred from homology"/>
<keyword evidence="10" id="KW-0119">Carbohydrate metabolism</keyword>
<dbReference type="InterPro" id="IPR002044">
    <property type="entry name" value="CBM20"/>
</dbReference>
<evidence type="ECO:0000256" key="5">
    <source>
        <dbReference type="ARBA" id="ARBA00022723"/>
    </source>
</evidence>
<evidence type="ECO:0000256" key="11">
    <source>
        <dbReference type="SAM" id="MobiDB-lite"/>
    </source>
</evidence>
<feature type="compositionally biased region" description="Low complexity" evidence="11">
    <location>
        <begin position="893"/>
        <end position="905"/>
    </location>
</feature>
<evidence type="ECO:0000256" key="7">
    <source>
        <dbReference type="ARBA" id="ARBA00022777"/>
    </source>
</evidence>
<name>A0A803LZL4_CHEQI</name>
<evidence type="ECO:0000259" key="12">
    <source>
        <dbReference type="PROSITE" id="PS51166"/>
    </source>
</evidence>
<dbReference type="Gene3D" id="2.60.40.10">
    <property type="entry name" value="Immunoglobulins"/>
    <property type="match status" value="1"/>
</dbReference>
<dbReference type="Pfam" id="PF01326">
    <property type="entry name" value="PPDK_N"/>
    <property type="match status" value="1"/>
</dbReference>
<dbReference type="Pfam" id="PF00686">
    <property type="entry name" value="CBM_20"/>
    <property type="match status" value="1"/>
</dbReference>
<keyword evidence="7" id="KW-0418">Kinase</keyword>
<dbReference type="PANTHER" id="PTHR47453">
    <property type="entry name" value="PHOSPHOGLUCAN, WATER DIKINASE, CHLOROPLASTIC"/>
    <property type="match status" value="1"/>
</dbReference>
<evidence type="ECO:0000313" key="14">
    <source>
        <dbReference type="Proteomes" id="UP000596660"/>
    </source>
</evidence>
<dbReference type="InterPro" id="IPR002192">
    <property type="entry name" value="PPDK_AMP/ATP-bd"/>
</dbReference>
<protein>
    <recommendedName>
        <fullName evidence="12">CBM20 domain-containing protein</fullName>
    </recommendedName>
</protein>
<keyword evidence="6" id="KW-0547">Nucleotide-binding</keyword>
<dbReference type="Proteomes" id="UP000596660">
    <property type="component" value="Unplaced"/>
</dbReference>
<reference evidence="13" key="1">
    <citation type="journal article" date="2017" name="Nature">
        <title>The genome of Chenopodium quinoa.</title>
        <authorList>
            <person name="Jarvis D.E."/>
            <person name="Ho Y.S."/>
            <person name="Lightfoot D.J."/>
            <person name="Schmoeckel S.M."/>
            <person name="Li B."/>
            <person name="Borm T.J.A."/>
            <person name="Ohyanagi H."/>
            <person name="Mineta K."/>
            <person name="Michell C.T."/>
            <person name="Saber N."/>
            <person name="Kharbatia N.M."/>
            <person name="Rupper R.R."/>
            <person name="Sharp A.R."/>
            <person name="Dally N."/>
            <person name="Boughton B.A."/>
            <person name="Woo Y.H."/>
            <person name="Gao G."/>
            <person name="Schijlen E.G.W.M."/>
            <person name="Guo X."/>
            <person name="Momin A.A."/>
            <person name="Negrao S."/>
            <person name="Al-Babili S."/>
            <person name="Gehring C."/>
            <person name="Roessner U."/>
            <person name="Jung C."/>
            <person name="Murphy K."/>
            <person name="Arold S.T."/>
            <person name="Gojobori T."/>
            <person name="van der Linden C.G."/>
            <person name="van Loo E.N."/>
            <person name="Jellen E.N."/>
            <person name="Maughan P.J."/>
            <person name="Tester M."/>
        </authorList>
    </citation>
    <scope>NUCLEOTIDE SEQUENCE [LARGE SCALE GENOMIC DNA]</scope>
    <source>
        <strain evidence="13">cv. PI 614886</strain>
    </source>
</reference>
<dbReference type="InterPro" id="IPR013815">
    <property type="entry name" value="ATP_grasp_subdomain_1"/>
</dbReference>
<evidence type="ECO:0000256" key="8">
    <source>
        <dbReference type="ARBA" id="ARBA00022840"/>
    </source>
</evidence>
<comment type="subunit">
    <text evidence="3">Homodimer.</text>
</comment>
<evidence type="ECO:0000256" key="2">
    <source>
        <dbReference type="ARBA" id="ARBA00007837"/>
    </source>
</evidence>
<dbReference type="OMA" id="EIGCWKE"/>
<evidence type="ECO:0000256" key="6">
    <source>
        <dbReference type="ARBA" id="ARBA00022741"/>
    </source>
</evidence>
<dbReference type="SMART" id="SM01065">
    <property type="entry name" value="CBM_2"/>
    <property type="match status" value="1"/>
</dbReference>
<dbReference type="Gene3D" id="3.30.470.20">
    <property type="entry name" value="ATP-grasp fold, B domain"/>
    <property type="match status" value="1"/>
</dbReference>
<dbReference type="GO" id="GO:2001070">
    <property type="term" value="F:starch binding"/>
    <property type="evidence" value="ECO:0007669"/>
    <property type="project" value="InterPro"/>
</dbReference>
<feature type="domain" description="CBM20" evidence="12">
    <location>
        <begin position="72"/>
        <end position="172"/>
    </location>
</feature>
<dbReference type="AlphaFoldDB" id="A0A803LZL4"/>